<reference evidence="1" key="1">
    <citation type="submission" date="2022-08" db="EMBL/GenBank/DDBJ databases">
        <authorList>
            <person name="Gutierrez-Valencia J."/>
        </authorList>
    </citation>
    <scope>NUCLEOTIDE SEQUENCE</scope>
</reference>
<name>A0AAV0ISM9_9ROSI</name>
<evidence type="ECO:0000313" key="2">
    <source>
        <dbReference type="Proteomes" id="UP001154282"/>
    </source>
</evidence>
<sequence>DPNKWEDLVVCYAWNPRITIKEELRTLKDNTLSLWREDTQSSAPDTYIEDAFVDCYSDYLNRLEVKKTNGSVTRWIFMSPFVQNLLSFDEENEVVQPGDTEPTQFPVRRMLIDEFETIA</sequence>
<proteinExistence type="predicted"/>
<evidence type="ECO:0000313" key="1">
    <source>
        <dbReference type="EMBL" id="CAI0400489.1"/>
    </source>
</evidence>
<keyword evidence="2" id="KW-1185">Reference proteome</keyword>
<dbReference type="AlphaFoldDB" id="A0AAV0ISM9"/>
<accession>A0AAV0ISM9</accession>
<feature type="non-terminal residue" evidence="1">
    <location>
        <position position="119"/>
    </location>
</feature>
<organism evidence="1 2">
    <name type="scientific">Linum tenue</name>
    <dbReference type="NCBI Taxonomy" id="586396"/>
    <lineage>
        <taxon>Eukaryota</taxon>
        <taxon>Viridiplantae</taxon>
        <taxon>Streptophyta</taxon>
        <taxon>Embryophyta</taxon>
        <taxon>Tracheophyta</taxon>
        <taxon>Spermatophyta</taxon>
        <taxon>Magnoliopsida</taxon>
        <taxon>eudicotyledons</taxon>
        <taxon>Gunneridae</taxon>
        <taxon>Pentapetalae</taxon>
        <taxon>rosids</taxon>
        <taxon>fabids</taxon>
        <taxon>Malpighiales</taxon>
        <taxon>Linaceae</taxon>
        <taxon>Linum</taxon>
    </lineage>
</organism>
<comment type="caution">
    <text evidence="1">The sequence shown here is derived from an EMBL/GenBank/DDBJ whole genome shotgun (WGS) entry which is preliminary data.</text>
</comment>
<gene>
    <name evidence="1" type="ORF">LITE_LOCUS10777</name>
</gene>
<dbReference type="Proteomes" id="UP001154282">
    <property type="component" value="Unassembled WGS sequence"/>
</dbReference>
<feature type="non-terminal residue" evidence="1">
    <location>
        <position position="1"/>
    </location>
</feature>
<dbReference type="EMBL" id="CAMGYJ010000004">
    <property type="protein sequence ID" value="CAI0400489.1"/>
    <property type="molecule type" value="Genomic_DNA"/>
</dbReference>
<protein>
    <submittedName>
        <fullName evidence="1">Uncharacterized protein</fullName>
    </submittedName>
</protein>